<dbReference type="GeneID" id="19134761"/>
<sequence>MSLPLYYLMSLGLAIVGKMSKATMPRRHPLVPDMHHKRKKHTIRTLLKERDGNCILVCCLNIEKKQDKTSSMWMTKGDTVDGDYAISSPSTHTPGSVVSFMPHPTTSLLMFNHTTTPCSEFS</sequence>
<dbReference type="Proteomes" id="UP000016934">
    <property type="component" value="Unassembled WGS sequence"/>
</dbReference>
<dbReference type="EMBL" id="KB445648">
    <property type="protein sequence ID" value="EMD61345.1"/>
    <property type="molecule type" value="Genomic_DNA"/>
</dbReference>
<dbReference type="KEGG" id="bsc:COCSADRAFT_230292"/>
<organism evidence="1 2">
    <name type="scientific">Cochliobolus sativus (strain ND90Pr / ATCC 201652)</name>
    <name type="common">Common root rot and spot blotch fungus</name>
    <name type="synonym">Bipolaris sorokiniana</name>
    <dbReference type="NCBI Taxonomy" id="665912"/>
    <lineage>
        <taxon>Eukaryota</taxon>
        <taxon>Fungi</taxon>
        <taxon>Dikarya</taxon>
        <taxon>Ascomycota</taxon>
        <taxon>Pezizomycotina</taxon>
        <taxon>Dothideomycetes</taxon>
        <taxon>Pleosporomycetidae</taxon>
        <taxon>Pleosporales</taxon>
        <taxon>Pleosporineae</taxon>
        <taxon>Pleosporaceae</taxon>
        <taxon>Bipolaris</taxon>
    </lineage>
</organism>
<evidence type="ECO:0000313" key="1">
    <source>
        <dbReference type="EMBL" id="EMD61345.1"/>
    </source>
</evidence>
<dbReference type="RefSeq" id="XP_007702719.1">
    <property type="nucleotide sequence ID" value="XM_007704529.1"/>
</dbReference>
<gene>
    <name evidence="1" type="ORF">COCSADRAFT_230292</name>
</gene>
<name>M2SFX8_COCSN</name>
<reference evidence="1 2" key="1">
    <citation type="journal article" date="2012" name="PLoS Pathog.">
        <title>Diverse lifestyles and strategies of plant pathogenesis encoded in the genomes of eighteen Dothideomycetes fungi.</title>
        <authorList>
            <person name="Ohm R.A."/>
            <person name="Feau N."/>
            <person name="Henrissat B."/>
            <person name="Schoch C.L."/>
            <person name="Horwitz B.A."/>
            <person name="Barry K.W."/>
            <person name="Condon B.J."/>
            <person name="Copeland A.C."/>
            <person name="Dhillon B."/>
            <person name="Glaser F."/>
            <person name="Hesse C.N."/>
            <person name="Kosti I."/>
            <person name="LaButti K."/>
            <person name="Lindquist E.A."/>
            <person name="Lucas S."/>
            <person name="Salamov A.A."/>
            <person name="Bradshaw R.E."/>
            <person name="Ciuffetti L."/>
            <person name="Hamelin R.C."/>
            <person name="Kema G.H.J."/>
            <person name="Lawrence C."/>
            <person name="Scott J.A."/>
            <person name="Spatafora J.W."/>
            <person name="Turgeon B.G."/>
            <person name="de Wit P.J.G.M."/>
            <person name="Zhong S."/>
            <person name="Goodwin S.B."/>
            <person name="Grigoriev I.V."/>
        </authorList>
    </citation>
    <scope>NUCLEOTIDE SEQUENCE [LARGE SCALE GENOMIC DNA]</scope>
    <source>
        <strain evidence="2">ND90Pr / ATCC 201652</strain>
    </source>
</reference>
<dbReference type="AlphaFoldDB" id="M2SFX8"/>
<accession>M2SFX8</accession>
<protein>
    <submittedName>
        <fullName evidence="1">Uncharacterized protein</fullName>
    </submittedName>
</protein>
<reference evidence="2" key="2">
    <citation type="journal article" date="2013" name="PLoS Genet.">
        <title>Comparative genome structure, secondary metabolite, and effector coding capacity across Cochliobolus pathogens.</title>
        <authorList>
            <person name="Condon B.J."/>
            <person name="Leng Y."/>
            <person name="Wu D."/>
            <person name="Bushley K.E."/>
            <person name="Ohm R.A."/>
            <person name="Otillar R."/>
            <person name="Martin J."/>
            <person name="Schackwitz W."/>
            <person name="Grimwood J."/>
            <person name="MohdZainudin N."/>
            <person name="Xue C."/>
            <person name="Wang R."/>
            <person name="Manning V.A."/>
            <person name="Dhillon B."/>
            <person name="Tu Z.J."/>
            <person name="Steffenson B.J."/>
            <person name="Salamov A."/>
            <person name="Sun H."/>
            <person name="Lowry S."/>
            <person name="LaButti K."/>
            <person name="Han J."/>
            <person name="Copeland A."/>
            <person name="Lindquist E."/>
            <person name="Barry K."/>
            <person name="Schmutz J."/>
            <person name="Baker S.E."/>
            <person name="Ciuffetti L.M."/>
            <person name="Grigoriev I.V."/>
            <person name="Zhong S."/>
            <person name="Turgeon B.G."/>
        </authorList>
    </citation>
    <scope>NUCLEOTIDE SEQUENCE [LARGE SCALE GENOMIC DNA]</scope>
    <source>
        <strain evidence="2">ND90Pr / ATCC 201652</strain>
    </source>
</reference>
<proteinExistence type="predicted"/>
<evidence type="ECO:0000313" key="2">
    <source>
        <dbReference type="Proteomes" id="UP000016934"/>
    </source>
</evidence>
<keyword evidence="2" id="KW-1185">Reference proteome</keyword>
<dbReference type="HOGENOM" id="CLU_2026513_0_0_1"/>